<dbReference type="Proteomes" id="UP001241110">
    <property type="component" value="Unassembled WGS sequence"/>
</dbReference>
<evidence type="ECO:0000256" key="1">
    <source>
        <dbReference type="SAM" id="SignalP"/>
    </source>
</evidence>
<accession>A0AAE3QQU3</accession>
<reference evidence="2" key="1">
    <citation type="submission" date="2023-05" db="EMBL/GenBank/DDBJ databases">
        <authorList>
            <person name="Zhang X."/>
        </authorList>
    </citation>
    <scope>NUCLEOTIDE SEQUENCE</scope>
    <source>
        <strain evidence="2">YF14B1</strain>
    </source>
</reference>
<gene>
    <name evidence="2" type="ORF">QNI16_13510</name>
</gene>
<proteinExistence type="predicted"/>
<sequence>MRLLLAFFFLPVLYVQAQYTSLSDHPAHYSLAYTDTFSGSSIDTSQLLSAYNYSYSTFSPKDGNSLLGKLRQRNYGAQLGFQRGAYNFLEMGFEHHWRTISLFKPRMFSVGGSFGYNFWDNTAEYKVGVWYKAGRIALTYGANLVYATNFKQGKLGVAPVVGFRLLGFHLTTGYNAFFNGDEEFKEYNQFYVSLRYFFPIDNTFKWKKKNKGKDKKEFRWPWQKK</sequence>
<evidence type="ECO:0008006" key="4">
    <source>
        <dbReference type="Google" id="ProtNLM"/>
    </source>
</evidence>
<name>A0AAE3QQU3_9BACT</name>
<evidence type="ECO:0000313" key="3">
    <source>
        <dbReference type="Proteomes" id="UP001241110"/>
    </source>
</evidence>
<feature type="chain" id="PRO_5042172581" description="Outer membrane protein beta-barrel domain-containing protein" evidence="1">
    <location>
        <begin position="18"/>
        <end position="225"/>
    </location>
</feature>
<dbReference type="EMBL" id="JASJOS010000005">
    <property type="protein sequence ID" value="MDJ1481510.1"/>
    <property type="molecule type" value="Genomic_DNA"/>
</dbReference>
<organism evidence="2 3">
    <name type="scientific">Xanthocytophaga flava</name>
    <dbReference type="NCBI Taxonomy" id="3048013"/>
    <lineage>
        <taxon>Bacteria</taxon>
        <taxon>Pseudomonadati</taxon>
        <taxon>Bacteroidota</taxon>
        <taxon>Cytophagia</taxon>
        <taxon>Cytophagales</taxon>
        <taxon>Rhodocytophagaceae</taxon>
        <taxon>Xanthocytophaga</taxon>
    </lineage>
</organism>
<protein>
    <recommendedName>
        <fullName evidence="4">Outer membrane protein beta-barrel domain-containing protein</fullName>
    </recommendedName>
</protein>
<dbReference type="AlphaFoldDB" id="A0AAE3QQU3"/>
<evidence type="ECO:0000313" key="2">
    <source>
        <dbReference type="EMBL" id="MDJ1481510.1"/>
    </source>
</evidence>
<comment type="caution">
    <text evidence="2">The sequence shown here is derived from an EMBL/GenBank/DDBJ whole genome shotgun (WGS) entry which is preliminary data.</text>
</comment>
<feature type="signal peptide" evidence="1">
    <location>
        <begin position="1"/>
        <end position="17"/>
    </location>
</feature>
<keyword evidence="1" id="KW-0732">Signal</keyword>
<dbReference type="RefSeq" id="WP_313979369.1">
    <property type="nucleotide sequence ID" value="NZ_JASJOS010000005.1"/>
</dbReference>